<feature type="domain" description="ABC transporter" evidence="10">
    <location>
        <begin position="262"/>
        <end position="507"/>
    </location>
</feature>
<dbReference type="Pfam" id="PF00005">
    <property type="entry name" value="ABC_tran"/>
    <property type="match status" value="2"/>
</dbReference>
<dbReference type="InterPro" id="IPR027417">
    <property type="entry name" value="P-loop_NTPase"/>
</dbReference>
<evidence type="ECO:0000256" key="4">
    <source>
        <dbReference type="ARBA" id="ARBA00022597"/>
    </source>
</evidence>
<evidence type="ECO:0000259" key="10">
    <source>
        <dbReference type="PROSITE" id="PS50893"/>
    </source>
</evidence>
<reference evidence="12" key="1">
    <citation type="submission" date="2016-02" db="EMBL/GenBank/DDBJ databases">
        <authorList>
            <person name="Schultz-Johansen M."/>
            <person name="Glaring M.A."/>
            <person name="Bech P.K."/>
            <person name="Stougaard P."/>
        </authorList>
    </citation>
    <scope>NUCLEOTIDE SEQUENCE [LARGE SCALE GENOMIC DNA]</scope>
    <source>
        <strain evidence="12">S66</strain>
    </source>
</reference>
<evidence type="ECO:0000256" key="7">
    <source>
        <dbReference type="ARBA" id="ARBA00022840"/>
    </source>
</evidence>
<dbReference type="Gene3D" id="3.40.50.300">
    <property type="entry name" value="P-loop containing nucleotide triphosphate hydrolases"/>
    <property type="match status" value="2"/>
</dbReference>
<dbReference type="InterPro" id="IPR017871">
    <property type="entry name" value="ABC_transporter-like_CS"/>
</dbReference>
<keyword evidence="8" id="KW-1278">Translocase</keyword>
<accession>A0A148KKD2</accession>
<keyword evidence="6" id="KW-0547">Nucleotide-binding</keyword>
<dbReference type="STRING" id="1799789.AX660_03000"/>
<dbReference type="EMBL" id="LSNE01000020">
    <property type="protein sequence ID" value="KXI26756.1"/>
    <property type="molecule type" value="Genomic_DNA"/>
</dbReference>
<evidence type="ECO:0000256" key="3">
    <source>
        <dbReference type="ARBA" id="ARBA00022475"/>
    </source>
</evidence>
<evidence type="ECO:0000256" key="1">
    <source>
        <dbReference type="ARBA" id="ARBA00004202"/>
    </source>
</evidence>
<evidence type="ECO:0000313" key="12">
    <source>
        <dbReference type="Proteomes" id="UP000070299"/>
    </source>
</evidence>
<dbReference type="RefSeq" id="WP_068382171.1">
    <property type="nucleotide sequence ID" value="NZ_LSNE01000020.1"/>
</dbReference>
<dbReference type="AlphaFoldDB" id="A0A148KKD2"/>
<dbReference type="SUPFAM" id="SSF52540">
    <property type="entry name" value="P-loop containing nucleoside triphosphate hydrolases"/>
    <property type="match status" value="2"/>
</dbReference>
<dbReference type="PANTHER" id="PTHR43790">
    <property type="entry name" value="CARBOHYDRATE TRANSPORT ATP-BINDING PROTEIN MG119-RELATED"/>
    <property type="match status" value="1"/>
</dbReference>
<proteinExistence type="predicted"/>
<keyword evidence="12" id="KW-1185">Reference proteome</keyword>
<comment type="caution">
    <text evidence="11">The sequence shown here is derived from an EMBL/GenBank/DDBJ whole genome shotgun (WGS) entry which is preliminary data.</text>
</comment>
<protein>
    <submittedName>
        <fullName evidence="11">D-ribose transporter ATP-binding protein</fullName>
    </submittedName>
</protein>
<dbReference type="GO" id="GO:0005524">
    <property type="term" value="F:ATP binding"/>
    <property type="evidence" value="ECO:0007669"/>
    <property type="project" value="UniProtKB-KW"/>
</dbReference>
<dbReference type="PANTHER" id="PTHR43790:SF3">
    <property type="entry name" value="D-ALLOSE IMPORT ATP-BINDING PROTEIN ALSA-RELATED"/>
    <property type="match status" value="1"/>
</dbReference>
<dbReference type="CDD" id="cd03216">
    <property type="entry name" value="ABC_Carb_Monos_I"/>
    <property type="match status" value="1"/>
</dbReference>
<dbReference type="GO" id="GO:0005886">
    <property type="term" value="C:plasma membrane"/>
    <property type="evidence" value="ECO:0007669"/>
    <property type="project" value="UniProtKB-SubCell"/>
</dbReference>
<dbReference type="Proteomes" id="UP000070299">
    <property type="component" value="Unassembled WGS sequence"/>
</dbReference>
<evidence type="ECO:0000256" key="2">
    <source>
        <dbReference type="ARBA" id="ARBA00022448"/>
    </source>
</evidence>
<dbReference type="InterPro" id="IPR050107">
    <property type="entry name" value="ABC_carbohydrate_import_ATPase"/>
</dbReference>
<dbReference type="FunFam" id="3.40.50.300:FF:000127">
    <property type="entry name" value="Ribose import ATP-binding protein RbsA"/>
    <property type="match status" value="1"/>
</dbReference>
<organism evidence="11 12">
    <name type="scientific">Paraglaciecola hydrolytica</name>
    <dbReference type="NCBI Taxonomy" id="1799789"/>
    <lineage>
        <taxon>Bacteria</taxon>
        <taxon>Pseudomonadati</taxon>
        <taxon>Pseudomonadota</taxon>
        <taxon>Gammaproteobacteria</taxon>
        <taxon>Alteromonadales</taxon>
        <taxon>Alteromonadaceae</taxon>
        <taxon>Paraglaciecola</taxon>
    </lineage>
</organism>
<gene>
    <name evidence="11" type="ORF">AX660_03000</name>
</gene>
<evidence type="ECO:0000256" key="6">
    <source>
        <dbReference type="ARBA" id="ARBA00022741"/>
    </source>
</evidence>
<dbReference type="InterPro" id="IPR003593">
    <property type="entry name" value="AAA+_ATPase"/>
</dbReference>
<dbReference type="PROSITE" id="PS00211">
    <property type="entry name" value="ABC_TRANSPORTER_1"/>
    <property type="match status" value="1"/>
</dbReference>
<keyword evidence="7 11" id="KW-0067">ATP-binding</keyword>
<comment type="subcellular location">
    <subcellularLocation>
        <location evidence="1">Cell membrane</location>
        <topology evidence="1">Peripheral membrane protein</topology>
    </subcellularLocation>
</comment>
<sequence>MTSSPDIVLEALDICKSFPGVRALDKVSLTLRKGRLTALLGENGAGKSTLMNIVAGVFKQDSGDVKLAGETVSFNTPREAREAGISMIFQELNLVANLTVAENIYLSREPLNKLGFIDADKMNKDAADLLKQLDLAVEPTTPLSQLRVGQQQIVEIAKAISCKAKVLIMDEPTSAITEHEIEVLFGIINKLKQQGVAIAYITHKLEELVRIGDDAIVMRDGKLISSAPLKDLTRPEIVQMMVGREMKSIASRQSPELGPEVLRVEQLSLKHPQRVNDFVFKNVSFNVHSGEVLGIFGLMGAGRTELLESIFGLHHRQVAGQFFVNGQPVNITSPQDAIKLGLALAPEDRKSEGLVLGMSVQENASLACLAQFGKMGFTDLDAERQLADDIVARFRVKTPSVHQTIRNLSGGNQQKVILGKWLANKPLVLLLDEPTRGIDVNAKDEIYKLIHELAAEGLAVIVVSSELPEVQALTDRVIVLCEGRKTAEFSRTEATEESIMSAALPNGVEKS</sequence>
<keyword evidence="9" id="KW-0472">Membrane</keyword>
<dbReference type="CDD" id="cd03215">
    <property type="entry name" value="ABC_Carb_Monos_II"/>
    <property type="match status" value="1"/>
</dbReference>
<feature type="domain" description="ABC transporter" evidence="10">
    <location>
        <begin position="9"/>
        <end position="245"/>
    </location>
</feature>
<keyword evidence="3" id="KW-1003">Cell membrane</keyword>
<dbReference type="OrthoDB" id="9776369at2"/>
<evidence type="ECO:0000313" key="11">
    <source>
        <dbReference type="EMBL" id="KXI26756.1"/>
    </source>
</evidence>
<keyword evidence="2" id="KW-0813">Transport</keyword>
<dbReference type="InterPro" id="IPR003439">
    <property type="entry name" value="ABC_transporter-like_ATP-bd"/>
</dbReference>
<keyword evidence="5" id="KW-0677">Repeat</keyword>
<keyword evidence="4" id="KW-0762">Sugar transport</keyword>
<dbReference type="SMART" id="SM00382">
    <property type="entry name" value="AAA"/>
    <property type="match status" value="2"/>
</dbReference>
<dbReference type="PROSITE" id="PS50893">
    <property type="entry name" value="ABC_TRANSPORTER_2"/>
    <property type="match status" value="2"/>
</dbReference>
<evidence type="ECO:0000256" key="5">
    <source>
        <dbReference type="ARBA" id="ARBA00022737"/>
    </source>
</evidence>
<dbReference type="GO" id="GO:0016887">
    <property type="term" value="F:ATP hydrolysis activity"/>
    <property type="evidence" value="ECO:0007669"/>
    <property type="project" value="InterPro"/>
</dbReference>
<evidence type="ECO:0000256" key="8">
    <source>
        <dbReference type="ARBA" id="ARBA00022967"/>
    </source>
</evidence>
<evidence type="ECO:0000256" key="9">
    <source>
        <dbReference type="ARBA" id="ARBA00023136"/>
    </source>
</evidence>
<name>A0A148KKD2_9ALTE</name>